<feature type="domain" description="HTH tetR-type" evidence="7">
    <location>
        <begin position="34"/>
        <end position="94"/>
    </location>
</feature>
<sequence length="226" mass="25659">MTDKAPERSADGTVPAPQRKAAPADGAKRQPRGESRRQAILDAAIEALARKGQRGLRLTELADSLGIKHSNLIYYFGSKDRLLGEAVEERERRENWFYEAHTMVSLAELPEAAELIMENALFTRLYVVLAAESLDPDDSLHEFFTRRYHRARQRITNAVESDKKLGKIRPDVDAEQVAYEVISMMMGLEIQWLMDPAHVDYLRIMRTYTEGLFERFGPAPGAAPRE</sequence>
<feature type="region of interest" description="Disordered" evidence="6">
    <location>
        <begin position="1"/>
        <end position="35"/>
    </location>
</feature>
<feature type="DNA-binding region" description="H-T-H motif" evidence="5">
    <location>
        <begin position="57"/>
        <end position="76"/>
    </location>
</feature>
<keyword evidence="4" id="KW-0804">Transcription</keyword>
<dbReference type="InterPro" id="IPR001647">
    <property type="entry name" value="HTH_TetR"/>
</dbReference>
<dbReference type="InterPro" id="IPR036271">
    <property type="entry name" value="Tet_transcr_reg_TetR-rel_C_sf"/>
</dbReference>
<dbReference type="PANTHER" id="PTHR30055:SF234">
    <property type="entry name" value="HTH-TYPE TRANSCRIPTIONAL REGULATOR BETI"/>
    <property type="match status" value="1"/>
</dbReference>
<protein>
    <submittedName>
        <fullName evidence="8">TetR/AcrR family transcriptional regulator</fullName>
    </submittedName>
</protein>
<dbReference type="Pfam" id="PF00440">
    <property type="entry name" value="TetR_N"/>
    <property type="match status" value="1"/>
</dbReference>
<evidence type="ECO:0000256" key="5">
    <source>
        <dbReference type="PROSITE-ProRule" id="PRU00335"/>
    </source>
</evidence>
<dbReference type="PANTHER" id="PTHR30055">
    <property type="entry name" value="HTH-TYPE TRANSCRIPTIONAL REGULATOR RUTR"/>
    <property type="match status" value="1"/>
</dbReference>
<dbReference type="InterPro" id="IPR050109">
    <property type="entry name" value="HTH-type_TetR-like_transc_reg"/>
</dbReference>
<dbReference type="Proteomes" id="UP001501020">
    <property type="component" value="Unassembled WGS sequence"/>
</dbReference>
<proteinExistence type="predicted"/>
<accession>A0ABN2ZCE6</accession>
<evidence type="ECO:0000256" key="4">
    <source>
        <dbReference type="ARBA" id="ARBA00023163"/>
    </source>
</evidence>
<evidence type="ECO:0000313" key="8">
    <source>
        <dbReference type="EMBL" id="GAA2140166.1"/>
    </source>
</evidence>
<evidence type="ECO:0000313" key="9">
    <source>
        <dbReference type="Proteomes" id="UP001501020"/>
    </source>
</evidence>
<organism evidence="8 9">
    <name type="scientific">Actinomadura napierensis</name>
    <dbReference type="NCBI Taxonomy" id="267854"/>
    <lineage>
        <taxon>Bacteria</taxon>
        <taxon>Bacillati</taxon>
        <taxon>Actinomycetota</taxon>
        <taxon>Actinomycetes</taxon>
        <taxon>Streptosporangiales</taxon>
        <taxon>Thermomonosporaceae</taxon>
        <taxon>Actinomadura</taxon>
    </lineage>
</organism>
<keyword evidence="1" id="KW-0678">Repressor</keyword>
<evidence type="ECO:0000256" key="2">
    <source>
        <dbReference type="ARBA" id="ARBA00023015"/>
    </source>
</evidence>
<dbReference type="InterPro" id="IPR039538">
    <property type="entry name" value="BetI_C"/>
</dbReference>
<evidence type="ECO:0000259" key="7">
    <source>
        <dbReference type="PROSITE" id="PS50977"/>
    </source>
</evidence>
<dbReference type="InterPro" id="IPR009057">
    <property type="entry name" value="Homeodomain-like_sf"/>
</dbReference>
<dbReference type="EMBL" id="BAAAMR010000030">
    <property type="protein sequence ID" value="GAA2140166.1"/>
    <property type="molecule type" value="Genomic_DNA"/>
</dbReference>
<gene>
    <name evidence="8" type="ORF">GCM10009727_37060</name>
</gene>
<name>A0ABN2ZCE6_9ACTN</name>
<dbReference type="SUPFAM" id="SSF46689">
    <property type="entry name" value="Homeodomain-like"/>
    <property type="match status" value="1"/>
</dbReference>
<comment type="caution">
    <text evidence="8">The sequence shown here is derived from an EMBL/GenBank/DDBJ whole genome shotgun (WGS) entry which is preliminary data.</text>
</comment>
<dbReference type="Pfam" id="PF13977">
    <property type="entry name" value="TetR_C_6"/>
    <property type="match status" value="1"/>
</dbReference>
<feature type="compositionally biased region" description="Basic and acidic residues" evidence="6">
    <location>
        <begin position="1"/>
        <end position="10"/>
    </location>
</feature>
<keyword evidence="9" id="KW-1185">Reference proteome</keyword>
<feature type="compositionally biased region" description="Basic and acidic residues" evidence="6">
    <location>
        <begin position="26"/>
        <end position="35"/>
    </location>
</feature>
<keyword evidence="3 5" id="KW-0238">DNA-binding</keyword>
<dbReference type="PRINTS" id="PR00455">
    <property type="entry name" value="HTHTETR"/>
</dbReference>
<reference evidence="8 9" key="1">
    <citation type="journal article" date="2019" name="Int. J. Syst. Evol. Microbiol.">
        <title>The Global Catalogue of Microorganisms (GCM) 10K type strain sequencing project: providing services to taxonomists for standard genome sequencing and annotation.</title>
        <authorList>
            <consortium name="The Broad Institute Genomics Platform"/>
            <consortium name="The Broad Institute Genome Sequencing Center for Infectious Disease"/>
            <person name="Wu L."/>
            <person name="Ma J."/>
        </authorList>
    </citation>
    <scope>NUCLEOTIDE SEQUENCE [LARGE SCALE GENOMIC DNA]</scope>
    <source>
        <strain evidence="8 9">JCM 13850</strain>
    </source>
</reference>
<dbReference type="SUPFAM" id="SSF48498">
    <property type="entry name" value="Tetracyclin repressor-like, C-terminal domain"/>
    <property type="match status" value="1"/>
</dbReference>
<evidence type="ECO:0000256" key="1">
    <source>
        <dbReference type="ARBA" id="ARBA00022491"/>
    </source>
</evidence>
<keyword evidence="2" id="KW-0805">Transcription regulation</keyword>
<dbReference type="PROSITE" id="PS50977">
    <property type="entry name" value="HTH_TETR_2"/>
    <property type="match status" value="1"/>
</dbReference>
<dbReference type="Gene3D" id="1.10.357.10">
    <property type="entry name" value="Tetracycline Repressor, domain 2"/>
    <property type="match status" value="1"/>
</dbReference>
<dbReference type="RefSeq" id="WP_344268156.1">
    <property type="nucleotide sequence ID" value="NZ_BAAAMR010000030.1"/>
</dbReference>
<evidence type="ECO:0000256" key="3">
    <source>
        <dbReference type="ARBA" id="ARBA00023125"/>
    </source>
</evidence>
<evidence type="ECO:0000256" key="6">
    <source>
        <dbReference type="SAM" id="MobiDB-lite"/>
    </source>
</evidence>